<dbReference type="PANTHER" id="PTHR33695:SF1">
    <property type="entry name" value="LIPOPROTEIN SIGNAL PEPTIDASE"/>
    <property type="match status" value="1"/>
</dbReference>
<dbReference type="EC" id="3.4.23.36" evidence="9"/>
<dbReference type="PRINTS" id="PR00781">
    <property type="entry name" value="LIPOSIGPTASE"/>
</dbReference>
<dbReference type="Proteomes" id="UP000466966">
    <property type="component" value="Unassembled WGS sequence"/>
</dbReference>
<dbReference type="UniPathway" id="UPA00665"/>
<keyword evidence="8 9" id="KW-0472">Membrane</keyword>
<organism evidence="11 12">
    <name type="scientific">Alteraurantiacibacter buctensis</name>
    <dbReference type="NCBI Taxonomy" id="1503981"/>
    <lineage>
        <taxon>Bacteria</taxon>
        <taxon>Pseudomonadati</taxon>
        <taxon>Pseudomonadota</taxon>
        <taxon>Alphaproteobacteria</taxon>
        <taxon>Sphingomonadales</taxon>
        <taxon>Erythrobacteraceae</taxon>
        <taxon>Alteraurantiacibacter</taxon>
    </lineage>
</organism>
<proteinExistence type="inferred from homology"/>
<dbReference type="GO" id="GO:0004190">
    <property type="term" value="F:aspartic-type endopeptidase activity"/>
    <property type="evidence" value="ECO:0007669"/>
    <property type="project" value="UniProtKB-UniRule"/>
</dbReference>
<evidence type="ECO:0000256" key="9">
    <source>
        <dbReference type="HAMAP-Rule" id="MF_00161"/>
    </source>
</evidence>
<comment type="pathway">
    <text evidence="9">Protein modification; lipoprotein biosynthesis (signal peptide cleavage).</text>
</comment>
<evidence type="ECO:0000313" key="12">
    <source>
        <dbReference type="Proteomes" id="UP000466966"/>
    </source>
</evidence>
<feature type="transmembrane region" description="Helical" evidence="9">
    <location>
        <begin position="137"/>
        <end position="159"/>
    </location>
</feature>
<protein>
    <recommendedName>
        <fullName evidence="9">Lipoprotein signal peptidase</fullName>
        <ecNumber evidence="9">3.4.23.36</ecNumber>
    </recommendedName>
    <alternativeName>
        <fullName evidence="9">Prolipoprotein signal peptidase</fullName>
    </alternativeName>
    <alternativeName>
        <fullName evidence="9">Signal peptidase II</fullName>
        <shortName evidence="9">SPase II</shortName>
    </alternativeName>
</protein>
<comment type="caution">
    <text evidence="11">The sequence shown here is derived from an EMBL/GenBank/DDBJ whole genome shotgun (WGS) entry which is preliminary data.</text>
</comment>
<evidence type="ECO:0000256" key="5">
    <source>
        <dbReference type="ARBA" id="ARBA00022750"/>
    </source>
</evidence>
<dbReference type="GO" id="GO:0005886">
    <property type="term" value="C:plasma membrane"/>
    <property type="evidence" value="ECO:0007669"/>
    <property type="project" value="UniProtKB-SubCell"/>
</dbReference>
<evidence type="ECO:0000256" key="8">
    <source>
        <dbReference type="ARBA" id="ARBA00023136"/>
    </source>
</evidence>
<reference evidence="11 12" key="1">
    <citation type="submission" date="2019-12" db="EMBL/GenBank/DDBJ databases">
        <title>Genomic-based taxomic classification of the family Erythrobacteraceae.</title>
        <authorList>
            <person name="Xu L."/>
        </authorList>
    </citation>
    <scope>NUCLEOTIDE SEQUENCE [LARGE SCALE GENOMIC DNA]</scope>
    <source>
        <strain evidence="11 12">M0322</strain>
    </source>
</reference>
<feature type="active site" evidence="9">
    <location>
        <position position="124"/>
    </location>
</feature>
<keyword evidence="5 9" id="KW-0064">Aspartyl protease</keyword>
<evidence type="ECO:0000256" key="10">
    <source>
        <dbReference type="RuleBase" id="RU004181"/>
    </source>
</evidence>
<keyword evidence="4 9" id="KW-0812">Transmembrane</keyword>
<name>A0A844YXY5_9SPHN</name>
<dbReference type="InterPro" id="IPR001872">
    <property type="entry name" value="Peptidase_A8"/>
</dbReference>
<keyword evidence="12" id="KW-1185">Reference proteome</keyword>
<dbReference type="EMBL" id="WTYV01000001">
    <property type="protein sequence ID" value="MXO70593.1"/>
    <property type="molecule type" value="Genomic_DNA"/>
</dbReference>
<keyword evidence="2 9" id="KW-1003">Cell membrane</keyword>
<evidence type="ECO:0000256" key="1">
    <source>
        <dbReference type="ARBA" id="ARBA00006139"/>
    </source>
</evidence>
<dbReference type="AlphaFoldDB" id="A0A844YXY5"/>
<keyword evidence="3 9" id="KW-0645">Protease</keyword>
<evidence type="ECO:0000256" key="2">
    <source>
        <dbReference type="ARBA" id="ARBA00022475"/>
    </source>
</evidence>
<comment type="caution">
    <text evidence="9">Lacks conserved residue(s) required for the propagation of feature annotation.</text>
</comment>
<dbReference type="NCBIfam" id="TIGR00077">
    <property type="entry name" value="lspA"/>
    <property type="match status" value="1"/>
</dbReference>
<evidence type="ECO:0000256" key="7">
    <source>
        <dbReference type="ARBA" id="ARBA00022989"/>
    </source>
</evidence>
<dbReference type="PANTHER" id="PTHR33695">
    <property type="entry name" value="LIPOPROTEIN SIGNAL PEPTIDASE"/>
    <property type="match status" value="1"/>
</dbReference>
<keyword evidence="7 9" id="KW-1133">Transmembrane helix</keyword>
<comment type="subcellular location">
    <subcellularLocation>
        <location evidence="9">Cell membrane</location>
        <topology evidence="9">Multi-pass membrane protein</topology>
    </subcellularLocation>
</comment>
<evidence type="ECO:0000313" key="11">
    <source>
        <dbReference type="EMBL" id="MXO70593.1"/>
    </source>
</evidence>
<dbReference type="GO" id="GO:0006508">
    <property type="term" value="P:proteolysis"/>
    <property type="evidence" value="ECO:0007669"/>
    <property type="project" value="UniProtKB-KW"/>
</dbReference>
<dbReference type="HAMAP" id="MF_00161">
    <property type="entry name" value="LspA"/>
    <property type="match status" value="1"/>
</dbReference>
<gene>
    <name evidence="9 11" type="primary">lspA</name>
    <name evidence="11" type="ORF">GRI99_02960</name>
</gene>
<sequence length="180" mass="19811">MGMAFTRDRLAAFALALVLFVADQWSKDFVVNTLGLKRVGDHYPVLPFFDFTRTNNFGISLGMFEATSIEMRWGLVLITGLVACGIAVWILREVNRWDLASLGMILGGALGNIVDRYQYGYVVDFADFHIGDFRPFLIFNLADAAITIGVVILLARALFIGEKPAKEQDEPKGGETAAGD</sequence>
<feature type="transmembrane region" description="Helical" evidence="9">
    <location>
        <begin position="73"/>
        <end position="92"/>
    </location>
</feature>
<dbReference type="Pfam" id="PF01252">
    <property type="entry name" value="Peptidase_A8"/>
    <property type="match status" value="1"/>
</dbReference>
<evidence type="ECO:0000256" key="3">
    <source>
        <dbReference type="ARBA" id="ARBA00022670"/>
    </source>
</evidence>
<comment type="similarity">
    <text evidence="1 9 10">Belongs to the peptidase A8 family.</text>
</comment>
<dbReference type="OrthoDB" id="9810259at2"/>
<keyword evidence="6 9" id="KW-0378">Hydrolase</keyword>
<accession>A0A844YXY5</accession>
<evidence type="ECO:0000256" key="6">
    <source>
        <dbReference type="ARBA" id="ARBA00022801"/>
    </source>
</evidence>
<comment type="catalytic activity">
    <reaction evidence="9">
        <text>Release of signal peptides from bacterial membrane prolipoproteins. Hydrolyzes -Xaa-Yaa-Zaa-|-(S,diacylglyceryl)Cys-, in which Xaa is hydrophobic (preferably Leu), and Yaa (Ala or Ser) and Zaa (Gly or Ala) have small, neutral side chains.</text>
        <dbReference type="EC" id="3.4.23.36"/>
    </reaction>
</comment>
<evidence type="ECO:0000256" key="4">
    <source>
        <dbReference type="ARBA" id="ARBA00022692"/>
    </source>
</evidence>
<comment type="function">
    <text evidence="9">This protein specifically catalyzes the removal of signal peptides from prolipoproteins.</text>
</comment>
<feature type="active site" evidence="9">
    <location>
        <position position="143"/>
    </location>
</feature>